<sequence length="68" mass="7734">MKNNLRLLMAQKHINITQLSEAIGISRNAIASIYHEKTTRMDIKTITLLCNYFECTPNDLIVITKGVN</sequence>
<dbReference type="Gene3D" id="1.10.260.40">
    <property type="entry name" value="lambda repressor-like DNA-binding domains"/>
    <property type="match status" value="1"/>
</dbReference>
<dbReference type="SMART" id="SM00530">
    <property type="entry name" value="HTH_XRE"/>
    <property type="match status" value="1"/>
</dbReference>
<name>A0ABX7ANL6_9BACI</name>
<proteinExistence type="predicted"/>
<organism evidence="2 3">
    <name type="scientific">Lysinibacillus agricola</name>
    <dbReference type="NCBI Taxonomy" id="2590012"/>
    <lineage>
        <taxon>Bacteria</taxon>
        <taxon>Bacillati</taxon>
        <taxon>Bacillota</taxon>
        <taxon>Bacilli</taxon>
        <taxon>Bacillales</taxon>
        <taxon>Bacillaceae</taxon>
        <taxon>Lysinibacillus</taxon>
    </lineage>
</organism>
<evidence type="ECO:0000259" key="1">
    <source>
        <dbReference type="PROSITE" id="PS50943"/>
    </source>
</evidence>
<protein>
    <submittedName>
        <fullName evidence="2">Helix-turn-helix transcriptional regulator</fullName>
    </submittedName>
</protein>
<dbReference type="SUPFAM" id="SSF47413">
    <property type="entry name" value="lambda repressor-like DNA-binding domains"/>
    <property type="match status" value="1"/>
</dbReference>
<dbReference type="RefSeq" id="WP_053595255.1">
    <property type="nucleotide sequence ID" value="NZ_CP067341.1"/>
</dbReference>
<dbReference type="PANTHER" id="PTHR37301">
    <property type="entry name" value="DNA-BINDING PROTEIN-RELATED"/>
    <property type="match status" value="1"/>
</dbReference>
<gene>
    <name evidence="2" type="ORF">FJQ98_19405</name>
</gene>
<accession>A0ABX7ANL6</accession>
<evidence type="ECO:0000313" key="2">
    <source>
        <dbReference type="EMBL" id="QQP11361.1"/>
    </source>
</evidence>
<dbReference type="PROSITE" id="PS50943">
    <property type="entry name" value="HTH_CROC1"/>
    <property type="match status" value="1"/>
</dbReference>
<keyword evidence="3" id="KW-1185">Reference proteome</keyword>
<evidence type="ECO:0000313" key="3">
    <source>
        <dbReference type="Proteomes" id="UP000596049"/>
    </source>
</evidence>
<dbReference type="InterPro" id="IPR001387">
    <property type="entry name" value="Cro/C1-type_HTH"/>
</dbReference>
<dbReference type="InterPro" id="IPR010982">
    <property type="entry name" value="Lambda_DNA-bd_dom_sf"/>
</dbReference>
<reference evidence="2 3" key="1">
    <citation type="submission" date="2020-01" db="EMBL/GenBank/DDBJ databases">
        <authorList>
            <person name="Liu G."/>
            <person name="Liu B."/>
        </authorList>
    </citation>
    <scope>NUCLEOTIDE SEQUENCE [LARGE SCALE GENOMIC DNA]</scope>
    <source>
        <strain evidence="2 3">FJAT-51161</strain>
    </source>
</reference>
<dbReference type="EMBL" id="CP067341">
    <property type="protein sequence ID" value="QQP11361.1"/>
    <property type="molecule type" value="Genomic_DNA"/>
</dbReference>
<dbReference type="PANTHER" id="PTHR37301:SF1">
    <property type="entry name" value="DNA-BINDING PROTEIN"/>
    <property type="match status" value="1"/>
</dbReference>
<feature type="domain" description="HTH cro/C1-type" evidence="1">
    <location>
        <begin position="5"/>
        <end position="60"/>
    </location>
</feature>
<dbReference type="CDD" id="cd00093">
    <property type="entry name" value="HTH_XRE"/>
    <property type="match status" value="1"/>
</dbReference>
<dbReference type="Proteomes" id="UP000596049">
    <property type="component" value="Chromosome"/>
</dbReference>
<dbReference type="Pfam" id="PF13443">
    <property type="entry name" value="HTH_26"/>
    <property type="match status" value="1"/>
</dbReference>